<gene>
    <name evidence="1" type="ordered locus">Acid345_2597</name>
</gene>
<sequence>MPTPSAQEIAKELQRLRTTGFDLKLASQAGASGFAPEFFFAIASRETNCVNELGDFQADGAHGVGLVQIDIQHPIALAARDDGSWKTNPDPLVAFGAQLLANNIHQAATVFPDLDSDDQLKIAAAGYNCGMSRAISSQRAGDCDLHTTGHDYGADVIARMAIFEQLTAPPAEAPEEGGN</sequence>
<dbReference type="AlphaFoldDB" id="Q1INF2"/>
<dbReference type="SUPFAM" id="SSF53955">
    <property type="entry name" value="Lysozyme-like"/>
    <property type="match status" value="1"/>
</dbReference>
<dbReference type="InterPro" id="IPR023346">
    <property type="entry name" value="Lysozyme-like_dom_sf"/>
</dbReference>
<keyword evidence="2" id="KW-1185">Reference proteome</keyword>
<dbReference type="EMBL" id="CP000360">
    <property type="protein sequence ID" value="ABF41598.1"/>
    <property type="molecule type" value="Genomic_DNA"/>
</dbReference>
<proteinExistence type="predicted"/>
<dbReference type="OrthoDB" id="1523598at2"/>
<dbReference type="CAZy" id="GH23">
    <property type="family name" value="Glycoside Hydrolase Family 23"/>
</dbReference>
<dbReference type="KEGG" id="aba:Acid345_2597"/>
<dbReference type="Gene3D" id="1.10.530.10">
    <property type="match status" value="1"/>
</dbReference>
<name>Q1INF2_KORVE</name>
<organism evidence="1 2">
    <name type="scientific">Koribacter versatilis (strain Ellin345)</name>
    <dbReference type="NCBI Taxonomy" id="204669"/>
    <lineage>
        <taxon>Bacteria</taxon>
        <taxon>Pseudomonadati</taxon>
        <taxon>Acidobacteriota</taxon>
        <taxon>Terriglobia</taxon>
        <taxon>Terriglobales</taxon>
        <taxon>Candidatus Korobacteraceae</taxon>
        <taxon>Candidatus Korobacter</taxon>
    </lineage>
</organism>
<dbReference type="EnsemblBacteria" id="ABF41598">
    <property type="protein sequence ID" value="ABF41598"/>
    <property type="gene ID" value="Acid345_2597"/>
</dbReference>
<dbReference type="RefSeq" id="WP_011523399.1">
    <property type="nucleotide sequence ID" value="NC_008009.1"/>
</dbReference>
<dbReference type="HOGENOM" id="CLU_1641238_0_0_0"/>
<accession>Q1INF2</accession>
<evidence type="ECO:0000313" key="2">
    <source>
        <dbReference type="Proteomes" id="UP000002432"/>
    </source>
</evidence>
<reference evidence="1 2" key="1">
    <citation type="journal article" date="2009" name="Appl. Environ. Microbiol.">
        <title>Three genomes from the phylum Acidobacteria provide insight into the lifestyles of these microorganisms in soils.</title>
        <authorList>
            <person name="Ward N.L."/>
            <person name="Challacombe J.F."/>
            <person name="Janssen P.H."/>
            <person name="Henrissat B."/>
            <person name="Coutinho P.M."/>
            <person name="Wu M."/>
            <person name="Xie G."/>
            <person name="Haft D.H."/>
            <person name="Sait M."/>
            <person name="Badger J."/>
            <person name="Barabote R.D."/>
            <person name="Bradley B."/>
            <person name="Brettin T.S."/>
            <person name="Brinkac L.M."/>
            <person name="Bruce D."/>
            <person name="Creasy T."/>
            <person name="Daugherty S.C."/>
            <person name="Davidsen T.M."/>
            <person name="DeBoy R.T."/>
            <person name="Detter J.C."/>
            <person name="Dodson R.J."/>
            <person name="Durkin A.S."/>
            <person name="Ganapathy A."/>
            <person name="Gwinn-Giglio M."/>
            <person name="Han C.S."/>
            <person name="Khouri H."/>
            <person name="Kiss H."/>
            <person name="Kothari S.P."/>
            <person name="Madupu R."/>
            <person name="Nelson K.E."/>
            <person name="Nelson W.C."/>
            <person name="Paulsen I."/>
            <person name="Penn K."/>
            <person name="Ren Q."/>
            <person name="Rosovitz M.J."/>
            <person name="Selengut J.D."/>
            <person name="Shrivastava S."/>
            <person name="Sullivan S.A."/>
            <person name="Tapia R."/>
            <person name="Thompson L.S."/>
            <person name="Watkins K.L."/>
            <person name="Yang Q."/>
            <person name="Yu C."/>
            <person name="Zafar N."/>
            <person name="Zhou L."/>
            <person name="Kuske C.R."/>
        </authorList>
    </citation>
    <scope>NUCLEOTIDE SEQUENCE [LARGE SCALE GENOMIC DNA]</scope>
    <source>
        <strain evidence="1 2">Ellin345</strain>
    </source>
</reference>
<evidence type="ECO:0008006" key="3">
    <source>
        <dbReference type="Google" id="ProtNLM"/>
    </source>
</evidence>
<evidence type="ECO:0000313" key="1">
    <source>
        <dbReference type="EMBL" id="ABF41598.1"/>
    </source>
</evidence>
<dbReference type="STRING" id="204669.Acid345_2597"/>
<dbReference type="Proteomes" id="UP000002432">
    <property type="component" value="Chromosome"/>
</dbReference>
<dbReference type="eggNOG" id="ENOG502ZT5C">
    <property type="taxonomic scope" value="Bacteria"/>
</dbReference>
<protein>
    <recommendedName>
        <fullName evidence="3">Transglycosylase SLT domain-containing protein</fullName>
    </recommendedName>
</protein>